<evidence type="ECO:0000259" key="1">
    <source>
        <dbReference type="Pfam" id="PF04422"/>
    </source>
</evidence>
<protein>
    <submittedName>
        <fullName evidence="3">Coenzyme F420 hydrogenase/dehydrogenase, beta subunit C-terminal domain</fullName>
    </submittedName>
</protein>
<feature type="domain" description="Coenzyme F420 hydrogenase/dehydrogenase beta subunit N-terminal" evidence="1">
    <location>
        <begin position="61"/>
        <end position="137"/>
    </location>
</feature>
<comment type="caution">
    <text evidence="3">The sequence shown here is derived from an EMBL/GenBank/DDBJ whole genome shotgun (WGS) entry which is preliminary data.</text>
</comment>
<evidence type="ECO:0000313" key="4">
    <source>
        <dbReference type="Proteomes" id="UP001595630"/>
    </source>
</evidence>
<dbReference type="EMBL" id="JBHRXZ010000012">
    <property type="protein sequence ID" value="MFC3607062.1"/>
    <property type="molecule type" value="Genomic_DNA"/>
</dbReference>
<dbReference type="Proteomes" id="UP001595630">
    <property type="component" value="Unassembled WGS sequence"/>
</dbReference>
<evidence type="ECO:0000313" key="3">
    <source>
        <dbReference type="EMBL" id="MFC3607062.1"/>
    </source>
</evidence>
<sequence length="386" mass="43158">MKLNDDGYRRPFLNPLFRDKPVADARRSDAFAKACPALNLDIRPYKTERYDPIWGELKETFTGYASDPEIRRNGSSGGVLSALAQYCLEQGLVDGVVEVRASTINPLENIAVVSRSRKHIIASCGSRYAPASAAEALAFIASGEEKFLFIGKPCEAAAVRQVQAEDPRLRENIPYILSFMCAGTPSLRGTDELLEQLEVPREELASFRYRGDGWPGKTQAVLKNGERRTMTYNESWGKVLNRHLQTRCKICPDGIGEFADIVCADGWEASGDGYPTFEEADGQSLILVRSDQGQKLFGNARAAGVVIAEDMEPAEIRKIQPFQYYRRTTIVARLLAMKLLRLKTPSYKGFELGKGLREIGLYQSFRAFAGFLVRRKKIKKRQLELA</sequence>
<name>A0ABV7T2C0_9GAMM</name>
<accession>A0ABV7T2C0</accession>
<dbReference type="RefSeq" id="WP_386361686.1">
    <property type="nucleotide sequence ID" value="NZ_JBHRXZ010000012.1"/>
</dbReference>
<keyword evidence="4" id="KW-1185">Reference proteome</keyword>
<dbReference type="PANTHER" id="PTHR31332">
    <property type="entry name" value="7-HYDROXYMETHYL CHLOROPHYLL A REDUCTASE, CHLOROPLASTIC"/>
    <property type="match status" value="1"/>
</dbReference>
<reference evidence="4" key="1">
    <citation type="journal article" date="2019" name="Int. J. Syst. Evol. Microbiol.">
        <title>The Global Catalogue of Microorganisms (GCM) 10K type strain sequencing project: providing services to taxonomists for standard genome sequencing and annotation.</title>
        <authorList>
            <consortium name="The Broad Institute Genomics Platform"/>
            <consortium name="The Broad Institute Genome Sequencing Center for Infectious Disease"/>
            <person name="Wu L."/>
            <person name="Ma J."/>
        </authorList>
    </citation>
    <scope>NUCLEOTIDE SEQUENCE [LARGE SCALE GENOMIC DNA]</scope>
    <source>
        <strain evidence="4">KCTC 42447</strain>
    </source>
</reference>
<dbReference type="Pfam" id="PF04432">
    <property type="entry name" value="FrhB_FdhB_C"/>
    <property type="match status" value="1"/>
</dbReference>
<dbReference type="InterPro" id="IPR007525">
    <property type="entry name" value="FrhB_FdhB_C"/>
</dbReference>
<feature type="domain" description="Coenzyme F420 hydrogenase/dehydrogenase beta subunit C-terminal" evidence="2">
    <location>
        <begin position="145"/>
        <end position="312"/>
    </location>
</feature>
<evidence type="ECO:0000259" key="2">
    <source>
        <dbReference type="Pfam" id="PF04432"/>
    </source>
</evidence>
<dbReference type="Pfam" id="PF04422">
    <property type="entry name" value="FrhB_FdhB_N"/>
    <property type="match status" value="1"/>
</dbReference>
<dbReference type="PANTHER" id="PTHR31332:SF0">
    <property type="entry name" value="7-HYDROXYMETHYL CHLOROPHYLL A REDUCTASE, CHLOROPLASTIC"/>
    <property type="match status" value="1"/>
</dbReference>
<dbReference type="InterPro" id="IPR007516">
    <property type="entry name" value="Co_F420_Hydgase/DH_bsu_N"/>
</dbReference>
<gene>
    <name evidence="3" type="ORF">ACFOMF_04600</name>
</gene>
<proteinExistence type="predicted"/>
<organism evidence="3 4">
    <name type="scientific">Stutzerimonas tarimensis</name>
    <dbReference type="NCBI Taxonomy" id="1507735"/>
    <lineage>
        <taxon>Bacteria</taxon>
        <taxon>Pseudomonadati</taxon>
        <taxon>Pseudomonadota</taxon>
        <taxon>Gammaproteobacteria</taxon>
        <taxon>Pseudomonadales</taxon>
        <taxon>Pseudomonadaceae</taxon>
        <taxon>Stutzerimonas</taxon>
    </lineage>
</organism>
<dbReference type="InterPro" id="IPR045220">
    <property type="entry name" value="FRHB/FDHB/HCAR-like"/>
</dbReference>